<dbReference type="PANTHER" id="PTHR34315:SF1">
    <property type="entry name" value="INTRADIOL RING-CLEAVAGE DIOXYGENASES DOMAIN-CONTAINING PROTEIN-RELATED"/>
    <property type="match status" value="1"/>
</dbReference>
<evidence type="ECO:0000313" key="3">
    <source>
        <dbReference type="EMBL" id="GHF37526.1"/>
    </source>
</evidence>
<sequence>MTPSQSRRDFLATLAVSPFVTLGTGVFAPPVQAQAAAAGLIGANACILTPQVTEGPYYIDPHLVRQDITEGRPGVPMRLRLQVVTADCQPIEGARADVWHCDAAGNYSGFARQGSDQQISTKGETFLRGTQFSDATGIAEFATIYPGWYRGRTTHIHYKVFLEETNVLTGQIFFPDALSAYLFQSVAPYNERGGTRDTVNATDGIAQEAGDTAFAAIREQPDYYDAALVVGVSPEARPQEQGFGGMRPPGPPPGRLPERSGAAEPTVPGRNG</sequence>
<gene>
    <name evidence="3" type="ORF">GCM10017056_06810</name>
</gene>
<dbReference type="InterPro" id="IPR000627">
    <property type="entry name" value="Intradiol_dOase_C"/>
</dbReference>
<accession>A0A8J3M552</accession>
<dbReference type="Proteomes" id="UP000626220">
    <property type="component" value="Unassembled WGS sequence"/>
</dbReference>
<dbReference type="RefSeq" id="WP_189678621.1">
    <property type="nucleotide sequence ID" value="NZ_BNCJ01000001.1"/>
</dbReference>
<comment type="caution">
    <text evidence="3">The sequence shown here is derived from an EMBL/GenBank/DDBJ whole genome shotgun (WGS) entry which is preliminary data.</text>
</comment>
<dbReference type="InterPro" id="IPR006311">
    <property type="entry name" value="TAT_signal"/>
</dbReference>
<feature type="region of interest" description="Disordered" evidence="1">
    <location>
        <begin position="235"/>
        <end position="272"/>
    </location>
</feature>
<reference evidence="3" key="1">
    <citation type="journal article" date="2014" name="Int. J. Syst. Evol. Microbiol.">
        <title>Complete genome sequence of Corynebacterium casei LMG S-19264T (=DSM 44701T), isolated from a smear-ripened cheese.</title>
        <authorList>
            <consortium name="US DOE Joint Genome Institute (JGI-PGF)"/>
            <person name="Walter F."/>
            <person name="Albersmeier A."/>
            <person name="Kalinowski J."/>
            <person name="Ruckert C."/>
        </authorList>
    </citation>
    <scope>NUCLEOTIDE SEQUENCE</scope>
    <source>
        <strain evidence="3">KCTC 42650</strain>
    </source>
</reference>
<dbReference type="InterPro" id="IPR015889">
    <property type="entry name" value="Intradiol_dOase_core"/>
</dbReference>
<evidence type="ECO:0000313" key="4">
    <source>
        <dbReference type="Proteomes" id="UP000626220"/>
    </source>
</evidence>
<evidence type="ECO:0000256" key="1">
    <source>
        <dbReference type="SAM" id="MobiDB-lite"/>
    </source>
</evidence>
<keyword evidence="4" id="KW-1185">Reference proteome</keyword>
<proteinExistence type="predicted"/>
<name>A0A8J3M552_9RHOB</name>
<dbReference type="Gene3D" id="2.60.130.10">
    <property type="entry name" value="Aromatic compound dioxygenase"/>
    <property type="match status" value="1"/>
</dbReference>
<dbReference type="SUPFAM" id="SSF49482">
    <property type="entry name" value="Aromatic compound dioxygenase"/>
    <property type="match status" value="1"/>
</dbReference>
<dbReference type="GO" id="GO:0016702">
    <property type="term" value="F:oxidoreductase activity, acting on single donors with incorporation of molecular oxygen, incorporation of two atoms of oxygen"/>
    <property type="evidence" value="ECO:0007669"/>
    <property type="project" value="InterPro"/>
</dbReference>
<dbReference type="GO" id="GO:0008199">
    <property type="term" value="F:ferric iron binding"/>
    <property type="evidence" value="ECO:0007669"/>
    <property type="project" value="InterPro"/>
</dbReference>
<feature type="domain" description="Intradiol ring-cleavage dioxygenases" evidence="2">
    <location>
        <begin position="58"/>
        <end position="176"/>
    </location>
</feature>
<dbReference type="Pfam" id="PF00775">
    <property type="entry name" value="Dioxygenase_C"/>
    <property type="match status" value="1"/>
</dbReference>
<evidence type="ECO:0000259" key="2">
    <source>
        <dbReference type="Pfam" id="PF00775"/>
    </source>
</evidence>
<reference evidence="3" key="2">
    <citation type="submission" date="2020-09" db="EMBL/GenBank/DDBJ databases">
        <authorList>
            <person name="Sun Q."/>
            <person name="Kim S."/>
        </authorList>
    </citation>
    <scope>NUCLEOTIDE SEQUENCE</scope>
    <source>
        <strain evidence="3">KCTC 42650</strain>
    </source>
</reference>
<dbReference type="AlphaFoldDB" id="A0A8J3M552"/>
<dbReference type="CDD" id="cd03457">
    <property type="entry name" value="intradiol_dioxygenase_like"/>
    <property type="match status" value="1"/>
</dbReference>
<organism evidence="3 4">
    <name type="scientific">Seohaeicola zhoushanensis</name>
    <dbReference type="NCBI Taxonomy" id="1569283"/>
    <lineage>
        <taxon>Bacteria</taxon>
        <taxon>Pseudomonadati</taxon>
        <taxon>Pseudomonadota</taxon>
        <taxon>Alphaproteobacteria</taxon>
        <taxon>Rhodobacterales</taxon>
        <taxon>Roseobacteraceae</taxon>
        <taxon>Seohaeicola</taxon>
    </lineage>
</organism>
<dbReference type="EMBL" id="BNCJ01000001">
    <property type="protein sequence ID" value="GHF37526.1"/>
    <property type="molecule type" value="Genomic_DNA"/>
</dbReference>
<protein>
    <submittedName>
        <fullName evidence="3">Twin-arginine translocation pathway signal protein</fullName>
    </submittedName>
</protein>
<dbReference type="PROSITE" id="PS51318">
    <property type="entry name" value="TAT"/>
    <property type="match status" value="1"/>
</dbReference>
<dbReference type="PANTHER" id="PTHR34315">
    <property type="match status" value="1"/>
</dbReference>